<keyword evidence="1" id="KW-0472">Membrane</keyword>
<feature type="transmembrane region" description="Helical" evidence="1">
    <location>
        <begin position="12"/>
        <end position="36"/>
    </location>
</feature>
<name>A0A6M0CM48_9FLAO</name>
<feature type="transmembrane region" description="Helical" evidence="1">
    <location>
        <begin position="110"/>
        <end position="130"/>
    </location>
</feature>
<dbReference type="EMBL" id="JAABOQ010000003">
    <property type="protein sequence ID" value="NER17114.1"/>
    <property type="molecule type" value="Genomic_DNA"/>
</dbReference>
<evidence type="ECO:0000313" key="3">
    <source>
        <dbReference type="Proteomes" id="UP000474296"/>
    </source>
</evidence>
<keyword evidence="1" id="KW-1133">Transmembrane helix</keyword>
<dbReference type="AlphaFoldDB" id="A0A6M0CM48"/>
<dbReference type="InterPro" id="IPR021354">
    <property type="entry name" value="DUF2975"/>
</dbReference>
<accession>A0A6M0CM48</accession>
<organism evidence="2 3">
    <name type="scientific">Spongiivirga citrea</name>
    <dbReference type="NCBI Taxonomy" id="1481457"/>
    <lineage>
        <taxon>Bacteria</taxon>
        <taxon>Pseudomonadati</taxon>
        <taxon>Bacteroidota</taxon>
        <taxon>Flavobacteriia</taxon>
        <taxon>Flavobacteriales</taxon>
        <taxon>Flavobacteriaceae</taxon>
        <taxon>Spongiivirga</taxon>
    </lineage>
</organism>
<evidence type="ECO:0000313" key="2">
    <source>
        <dbReference type="EMBL" id="NER17114.1"/>
    </source>
</evidence>
<keyword evidence="1" id="KW-0812">Transmembrane</keyword>
<dbReference type="Proteomes" id="UP000474296">
    <property type="component" value="Unassembled WGS sequence"/>
</dbReference>
<gene>
    <name evidence="2" type="ORF">GWK10_07825</name>
</gene>
<feature type="transmembrane region" description="Helical" evidence="1">
    <location>
        <begin position="68"/>
        <end position="89"/>
    </location>
</feature>
<dbReference type="Pfam" id="PF11188">
    <property type="entry name" value="DUF2975"/>
    <property type="match status" value="1"/>
</dbReference>
<feature type="transmembrane region" description="Helical" evidence="1">
    <location>
        <begin position="136"/>
        <end position="156"/>
    </location>
</feature>
<reference evidence="2 3" key="1">
    <citation type="submission" date="2020-01" db="EMBL/GenBank/DDBJ databases">
        <title>Spongiivirga citrea KCTC 32990T.</title>
        <authorList>
            <person name="Wang G."/>
        </authorList>
    </citation>
    <scope>NUCLEOTIDE SEQUENCE [LARGE SCALE GENOMIC DNA]</scope>
    <source>
        <strain evidence="2 3">KCTC 32990</strain>
    </source>
</reference>
<comment type="caution">
    <text evidence="2">The sequence shown here is derived from an EMBL/GenBank/DDBJ whole genome shotgun (WGS) entry which is preliminary data.</text>
</comment>
<keyword evidence="3" id="KW-1185">Reference proteome</keyword>
<proteinExistence type="predicted"/>
<sequence>MKMFGKNSISKLLYYVTMAVVIGYGVFIGFVAFALITNRFELTDDNRFKIKILFVDSYVMGALDGKTIVVLLLFLAYYLLYFLLLLRILKAFKSDALFTNSIIKRLDWFTYFNLLFPVATFIGVLIMGDGKLNDEVVYGMFHILIAIFSGFISAIFKQGFQLQQENDLTI</sequence>
<evidence type="ECO:0000256" key="1">
    <source>
        <dbReference type="SAM" id="Phobius"/>
    </source>
</evidence>
<dbReference type="RefSeq" id="WP_164031275.1">
    <property type="nucleotide sequence ID" value="NZ_JAABOQ010000003.1"/>
</dbReference>
<protein>
    <submittedName>
        <fullName evidence="2">DUF2975 domain-containing protein</fullName>
    </submittedName>
</protein>